<dbReference type="OrthoDB" id="9989348at2"/>
<keyword evidence="2" id="KW-1185">Reference proteome</keyword>
<sequence length="93" mass="10188">MIITTAKKEEIALEIMNAISDGTSFALCENCPAVTLDRGITISGLRAEPDELACPCDFELGERGCVKKEIYETIKEHVDEIAELLVAEMEAAR</sequence>
<gene>
    <name evidence="1" type="ORF">EH55_07045</name>
</gene>
<dbReference type="AlphaFoldDB" id="A0A073IPP1"/>
<name>A0A073IPP1_9BACT</name>
<comment type="caution">
    <text evidence="1">The sequence shown here is derived from an EMBL/GenBank/DDBJ whole genome shotgun (WGS) entry which is preliminary data.</text>
</comment>
<dbReference type="RefSeq" id="WP_037977020.1">
    <property type="nucleotide sequence ID" value="NZ_JMKI01000037.1"/>
</dbReference>
<accession>A0A073IPP1</accession>
<dbReference type="GeneID" id="90984008"/>
<reference evidence="1 2" key="1">
    <citation type="submission" date="2014-04" db="EMBL/GenBank/DDBJ databases">
        <title>Draft Genome Sequence of Synergistes jonesii.</title>
        <authorList>
            <person name="Coil D.A."/>
            <person name="Eisen J.A."/>
            <person name="Holland-Moritz H.E."/>
        </authorList>
    </citation>
    <scope>NUCLEOTIDE SEQUENCE [LARGE SCALE GENOMIC DNA]</scope>
    <source>
        <strain evidence="1 2">78-1</strain>
    </source>
</reference>
<protein>
    <submittedName>
        <fullName evidence="1">Uncharacterized protein</fullName>
    </submittedName>
</protein>
<dbReference type="STRING" id="2754.EH55_07045"/>
<dbReference type="Proteomes" id="UP000027665">
    <property type="component" value="Unassembled WGS sequence"/>
</dbReference>
<dbReference type="EMBL" id="JMKI01000037">
    <property type="protein sequence ID" value="KEJ91724.1"/>
    <property type="molecule type" value="Genomic_DNA"/>
</dbReference>
<proteinExistence type="predicted"/>
<organism evidence="1 2">
    <name type="scientific">Synergistes jonesii</name>
    <dbReference type="NCBI Taxonomy" id="2754"/>
    <lineage>
        <taxon>Bacteria</taxon>
        <taxon>Thermotogati</taxon>
        <taxon>Synergistota</taxon>
        <taxon>Synergistia</taxon>
        <taxon>Synergistales</taxon>
        <taxon>Synergistaceae</taxon>
        <taxon>Synergistes</taxon>
    </lineage>
</organism>
<evidence type="ECO:0000313" key="1">
    <source>
        <dbReference type="EMBL" id="KEJ91724.1"/>
    </source>
</evidence>
<evidence type="ECO:0000313" key="2">
    <source>
        <dbReference type="Proteomes" id="UP000027665"/>
    </source>
</evidence>